<evidence type="ECO:0000256" key="8">
    <source>
        <dbReference type="ARBA" id="ARBA00024235"/>
    </source>
</evidence>
<protein>
    <recommendedName>
        <fullName evidence="8">Ancillary SecYEG translocon subunit</fullName>
    </recommendedName>
</protein>
<keyword evidence="4 9" id="KW-1133">Transmembrane helix</keyword>
<comment type="similarity">
    <text evidence="7">Belongs to the YfgM family.</text>
</comment>
<evidence type="ECO:0000256" key="3">
    <source>
        <dbReference type="ARBA" id="ARBA00022692"/>
    </source>
</evidence>
<dbReference type="Gene3D" id="1.25.40.10">
    <property type="entry name" value="Tetratricopeptide repeat domain"/>
    <property type="match status" value="1"/>
</dbReference>
<evidence type="ECO:0000256" key="7">
    <source>
        <dbReference type="ARBA" id="ARBA00024197"/>
    </source>
</evidence>
<dbReference type="Proteomes" id="UP001597296">
    <property type="component" value="Unassembled WGS sequence"/>
</dbReference>
<dbReference type="EMBL" id="JBHUIY010000001">
    <property type="protein sequence ID" value="MFD2232282.1"/>
    <property type="molecule type" value="Genomic_DNA"/>
</dbReference>
<keyword evidence="2" id="KW-1003">Cell membrane</keyword>
<dbReference type="InterPro" id="IPR026039">
    <property type="entry name" value="YfgM"/>
</dbReference>
<evidence type="ECO:0000313" key="12">
    <source>
        <dbReference type="Proteomes" id="UP001597296"/>
    </source>
</evidence>
<evidence type="ECO:0000256" key="2">
    <source>
        <dbReference type="ARBA" id="ARBA00022475"/>
    </source>
</evidence>
<keyword evidence="12" id="KW-1185">Reference proteome</keyword>
<dbReference type="RefSeq" id="WP_377313460.1">
    <property type="nucleotide sequence ID" value="NZ_JBHUIY010000001.1"/>
</dbReference>
<keyword evidence="6" id="KW-0143">Chaperone</keyword>
<keyword evidence="3 9" id="KW-0812">Transmembrane</keyword>
<feature type="domain" description="Ancillary SecYEG translocon subunit/Cell division coordinator CpoB TPR" evidence="10">
    <location>
        <begin position="35"/>
        <end position="199"/>
    </location>
</feature>
<dbReference type="PANTHER" id="PTHR38035:SF1">
    <property type="entry name" value="ANCILLARY SECYEG TRANSLOCON SUBUNIT"/>
    <property type="match status" value="1"/>
</dbReference>
<evidence type="ECO:0000313" key="11">
    <source>
        <dbReference type="EMBL" id="MFD2232282.1"/>
    </source>
</evidence>
<dbReference type="InterPro" id="IPR011990">
    <property type="entry name" value="TPR-like_helical_dom_sf"/>
</dbReference>
<evidence type="ECO:0000259" key="10">
    <source>
        <dbReference type="Pfam" id="PF09976"/>
    </source>
</evidence>
<evidence type="ECO:0000256" key="6">
    <source>
        <dbReference type="ARBA" id="ARBA00023186"/>
    </source>
</evidence>
<comment type="subcellular location">
    <subcellularLocation>
        <location evidence="1">Cell membrane</location>
        <topology evidence="1">Single-pass type II membrane protein</topology>
    </subcellularLocation>
</comment>
<sequence>MESVLTQSQQHDDAAADLLIQEVETELRNEQMARLWRRHGPILVGIALAAVLGVAGWQGWRAWDSQQRKVASQDFTEIGASLDQGKRDDAIAELGRMAATAPSGYRLLANMRLADLRQQQGDTAAAAAIYRAVAADSAADAAYRDMATVRLGYLTLDSADPAELAHRLDPLAAESSPWRHSAREILALLALRQGDRPRAAEMFGRLAEDPATPEGMRRRAAEMRAIAATGQG</sequence>
<evidence type="ECO:0000256" key="4">
    <source>
        <dbReference type="ARBA" id="ARBA00022989"/>
    </source>
</evidence>
<gene>
    <name evidence="11" type="ORF">ACFSNB_00540</name>
</gene>
<accession>A0ABW5C5X8</accession>
<comment type="caution">
    <text evidence="11">The sequence shown here is derived from an EMBL/GenBank/DDBJ whole genome shotgun (WGS) entry which is preliminary data.</text>
</comment>
<organism evidence="11 12">
    <name type="scientific">Phaeospirillum tilakii</name>
    <dbReference type="NCBI Taxonomy" id="741673"/>
    <lineage>
        <taxon>Bacteria</taxon>
        <taxon>Pseudomonadati</taxon>
        <taxon>Pseudomonadota</taxon>
        <taxon>Alphaproteobacteria</taxon>
        <taxon>Rhodospirillales</taxon>
        <taxon>Rhodospirillaceae</taxon>
        <taxon>Phaeospirillum</taxon>
    </lineage>
</organism>
<evidence type="ECO:0000256" key="9">
    <source>
        <dbReference type="SAM" id="Phobius"/>
    </source>
</evidence>
<dbReference type="Pfam" id="PF09976">
    <property type="entry name" value="TPR_21"/>
    <property type="match status" value="1"/>
</dbReference>
<keyword evidence="5 9" id="KW-0472">Membrane</keyword>
<name>A0ABW5C5X8_9PROT</name>
<evidence type="ECO:0000256" key="5">
    <source>
        <dbReference type="ARBA" id="ARBA00023136"/>
    </source>
</evidence>
<evidence type="ECO:0000256" key="1">
    <source>
        <dbReference type="ARBA" id="ARBA00004401"/>
    </source>
</evidence>
<dbReference type="InterPro" id="IPR018704">
    <property type="entry name" value="SecYEG/CpoB_TPR"/>
</dbReference>
<feature type="transmembrane region" description="Helical" evidence="9">
    <location>
        <begin position="42"/>
        <end position="60"/>
    </location>
</feature>
<proteinExistence type="inferred from homology"/>
<reference evidence="12" key="1">
    <citation type="journal article" date="2019" name="Int. J. Syst. Evol. Microbiol.">
        <title>The Global Catalogue of Microorganisms (GCM) 10K type strain sequencing project: providing services to taxonomists for standard genome sequencing and annotation.</title>
        <authorList>
            <consortium name="The Broad Institute Genomics Platform"/>
            <consortium name="The Broad Institute Genome Sequencing Center for Infectious Disease"/>
            <person name="Wu L."/>
            <person name="Ma J."/>
        </authorList>
    </citation>
    <scope>NUCLEOTIDE SEQUENCE [LARGE SCALE GENOMIC DNA]</scope>
    <source>
        <strain evidence="12">KCTC 15012</strain>
    </source>
</reference>
<dbReference type="PANTHER" id="PTHR38035">
    <property type="entry name" value="UPF0070 PROTEIN YFGM"/>
    <property type="match status" value="1"/>
</dbReference>